<proteinExistence type="predicted"/>
<dbReference type="Proteomes" id="UP001234297">
    <property type="component" value="Chromosome 7"/>
</dbReference>
<name>A0ACC2L7S6_PERAE</name>
<keyword evidence="2" id="KW-1185">Reference proteome</keyword>
<evidence type="ECO:0000313" key="2">
    <source>
        <dbReference type="Proteomes" id="UP001234297"/>
    </source>
</evidence>
<reference evidence="1 2" key="1">
    <citation type="journal article" date="2022" name="Hortic Res">
        <title>A haplotype resolved chromosomal level avocado genome allows analysis of novel avocado genes.</title>
        <authorList>
            <person name="Nath O."/>
            <person name="Fletcher S.J."/>
            <person name="Hayward A."/>
            <person name="Shaw L.M."/>
            <person name="Masouleh A.K."/>
            <person name="Furtado A."/>
            <person name="Henry R.J."/>
            <person name="Mitter N."/>
        </authorList>
    </citation>
    <scope>NUCLEOTIDE SEQUENCE [LARGE SCALE GENOMIC DNA]</scope>
    <source>
        <strain evidence="2">cv. Hass</strain>
    </source>
</reference>
<comment type="caution">
    <text evidence="1">The sequence shown here is derived from an EMBL/GenBank/DDBJ whole genome shotgun (WGS) entry which is preliminary data.</text>
</comment>
<protein>
    <submittedName>
        <fullName evidence="1">Uncharacterized protein</fullName>
    </submittedName>
</protein>
<organism evidence="1 2">
    <name type="scientific">Persea americana</name>
    <name type="common">Avocado</name>
    <dbReference type="NCBI Taxonomy" id="3435"/>
    <lineage>
        <taxon>Eukaryota</taxon>
        <taxon>Viridiplantae</taxon>
        <taxon>Streptophyta</taxon>
        <taxon>Embryophyta</taxon>
        <taxon>Tracheophyta</taxon>
        <taxon>Spermatophyta</taxon>
        <taxon>Magnoliopsida</taxon>
        <taxon>Magnoliidae</taxon>
        <taxon>Laurales</taxon>
        <taxon>Lauraceae</taxon>
        <taxon>Persea</taxon>
    </lineage>
</organism>
<sequence>MSNTEQRASDIRIWILSFLFLFFIVSGGAFLFMYVTYTETDNTAWYPIAGMVLVAIPWIFWLLTFVYRCCIKVEEGGRAGGPIAFSTKASLGKQAGGASGRTGSSASRSESMQGGAPQTTRQVGVEPQEQKASQIEGGGSNNSNESDKPLALSS</sequence>
<dbReference type="EMBL" id="CM056815">
    <property type="protein sequence ID" value="KAJ8629529.1"/>
    <property type="molecule type" value="Genomic_DNA"/>
</dbReference>
<evidence type="ECO:0000313" key="1">
    <source>
        <dbReference type="EMBL" id="KAJ8629529.1"/>
    </source>
</evidence>
<gene>
    <name evidence="1" type="ORF">MRB53_022852</name>
</gene>
<accession>A0ACC2L7S6</accession>